<sequence>MNRHCIAAPEVLLPAAGVDLYRWAVIACDQHTSDAAYWRQLEALVGDAPSTLRLTLPEIYLEEDCAARVEEIARTMRAYRDAGVFRKLEPGFILVERKTQTAPLRTGVVIAVDLEAYSFEKKSSALIRATEATIVERIPPRLKIREAAVMEFPHVMLLYDDPADSVLGPWKGAPLEVLYDTELNMGGGHVTGKRLPDTAAVISAFEKLEKGGMLFMVGDGNHSLATAKAAWDKIKPALSAEEQKTHPARFALCEAVNIHDAGIRFEAIHRLVKGVDAEGFSRAFAARAQGEGSAALYAGGRGTSVRVPAAAAEAVAETDRIIAAYIAEHGGSVDYVHGEEALRALTAENAGYVGIALPAMDKSELFDQVLRGGSLPRKTFSMGESEEKRYYMEGKEITNETHRL</sequence>
<proteinExistence type="predicted"/>
<dbReference type="Pfam" id="PF06245">
    <property type="entry name" value="DUF1015"/>
    <property type="match status" value="1"/>
</dbReference>
<organism evidence="1 2">
    <name type="scientific">Candidatus Borkfalkia faecavium</name>
    <dbReference type="NCBI Taxonomy" id="2838508"/>
    <lineage>
        <taxon>Bacteria</taxon>
        <taxon>Bacillati</taxon>
        <taxon>Bacillota</taxon>
        <taxon>Clostridia</taxon>
        <taxon>Christensenellales</taxon>
        <taxon>Christensenellaceae</taxon>
        <taxon>Candidatus Borkfalkia</taxon>
    </lineage>
</organism>
<dbReference type="PANTHER" id="PTHR36454:SF1">
    <property type="entry name" value="DUF1015 DOMAIN-CONTAINING PROTEIN"/>
    <property type="match status" value="1"/>
</dbReference>
<evidence type="ECO:0000313" key="1">
    <source>
        <dbReference type="EMBL" id="HIX50776.1"/>
    </source>
</evidence>
<comment type="caution">
    <text evidence="1">The sequence shown here is derived from an EMBL/GenBank/DDBJ whole genome shotgun (WGS) entry which is preliminary data.</text>
</comment>
<dbReference type="PANTHER" id="PTHR36454">
    <property type="entry name" value="LMO2823 PROTEIN"/>
    <property type="match status" value="1"/>
</dbReference>
<protein>
    <submittedName>
        <fullName evidence="1">DUF1015 domain-containing protein</fullName>
    </submittedName>
</protein>
<dbReference type="AlphaFoldDB" id="A0A9D1W1J3"/>
<reference evidence="1" key="2">
    <citation type="submission" date="2021-04" db="EMBL/GenBank/DDBJ databases">
        <authorList>
            <person name="Gilroy R."/>
        </authorList>
    </citation>
    <scope>NUCLEOTIDE SEQUENCE</scope>
    <source>
        <strain evidence="1">2189</strain>
    </source>
</reference>
<reference evidence="1" key="1">
    <citation type="journal article" date="2021" name="PeerJ">
        <title>Extensive microbial diversity within the chicken gut microbiome revealed by metagenomics and culture.</title>
        <authorList>
            <person name="Gilroy R."/>
            <person name="Ravi A."/>
            <person name="Getino M."/>
            <person name="Pursley I."/>
            <person name="Horton D.L."/>
            <person name="Alikhan N.F."/>
            <person name="Baker D."/>
            <person name="Gharbi K."/>
            <person name="Hall N."/>
            <person name="Watson M."/>
            <person name="Adriaenssens E.M."/>
            <person name="Foster-Nyarko E."/>
            <person name="Jarju S."/>
            <person name="Secka A."/>
            <person name="Antonio M."/>
            <person name="Oren A."/>
            <person name="Chaudhuri R.R."/>
            <person name="La Ragione R."/>
            <person name="Hildebrand F."/>
            <person name="Pallen M.J."/>
        </authorList>
    </citation>
    <scope>NUCLEOTIDE SEQUENCE</scope>
    <source>
        <strain evidence="1">2189</strain>
    </source>
</reference>
<name>A0A9D1W1J3_9FIRM</name>
<evidence type="ECO:0000313" key="2">
    <source>
        <dbReference type="Proteomes" id="UP000886847"/>
    </source>
</evidence>
<dbReference type="Proteomes" id="UP000886847">
    <property type="component" value="Unassembled WGS sequence"/>
</dbReference>
<dbReference type="InterPro" id="IPR008323">
    <property type="entry name" value="UCP033563"/>
</dbReference>
<dbReference type="EMBL" id="DXEW01000029">
    <property type="protein sequence ID" value="HIX50776.1"/>
    <property type="molecule type" value="Genomic_DNA"/>
</dbReference>
<gene>
    <name evidence="1" type="ORF">H9851_05780</name>
</gene>
<accession>A0A9D1W1J3</accession>